<dbReference type="EMBL" id="CM035431">
    <property type="protein sequence ID" value="KAH7297080.1"/>
    <property type="molecule type" value="Genomic_DNA"/>
</dbReference>
<comment type="caution">
    <text evidence="3">The sequence shown here is derived from an EMBL/GenBank/DDBJ whole genome shotgun (WGS) entry which is preliminary data.</text>
</comment>
<keyword evidence="1" id="KW-0175">Coiled coil</keyword>
<keyword evidence="4" id="KW-1185">Reference proteome</keyword>
<keyword evidence="2" id="KW-1133">Transmembrane helix</keyword>
<keyword evidence="2" id="KW-0812">Transmembrane</keyword>
<dbReference type="SUPFAM" id="SSF51182">
    <property type="entry name" value="RmlC-like cupins"/>
    <property type="match status" value="1"/>
</dbReference>
<dbReference type="AlphaFoldDB" id="A0A8T2RM05"/>
<dbReference type="OrthoDB" id="1906644at2759"/>
<accession>A0A8T2RM05</accession>
<protein>
    <submittedName>
        <fullName evidence="3">Uncharacterized protein</fullName>
    </submittedName>
</protein>
<gene>
    <name evidence="3" type="ORF">KP509_26G052300</name>
</gene>
<dbReference type="InterPro" id="IPR011051">
    <property type="entry name" value="RmlC_Cupin_sf"/>
</dbReference>
<feature type="coiled-coil region" evidence="1">
    <location>
        <begin position="199"/>
        <end position="241"/>
    </location>
</feature>
<keyword evidence="2" id="KW-0472">Membrane</keyword>
<feature type="transmembrane region" description="Helical" evidence="2">
    <location>
        <begin position="16"/>
        <end position="37"/>
    </location>
</feature>
<sequence>MPLASDRSHLRCRKRILLGCTFLFQLAWILPCAFLFLSQNATPRTRVLQDQNLSRKILTQGFSGSINLLDSNDLRVLNKIYRDWNIFLPRLKESFSSRGLISPSERSCFIWLPECFSFGKQKKILQVVEEVIGPKVLLYGMTVWKGRNEALQRFHRNAEILDCDKLVNFVYGANVQLVSQTHKLPERLLQTLLKNLLNVEEESSKFSNKQDELEFLQRSFVARVKRILRSQNVQLENLELNDNGGVFFHGGTLHRLGESLENGTGLLLQFISADCKVREPQNSGWRSQGTSNNLYLPPTLLVAGDGMKFGAVNDVRVSLSQEDGLVLKLDSRKKHLGKFITSHSSSISGDGVELSEMNSITVFSEANATSEWKREGAWRKREIGSASTSVMMRGKLELLSLEGTSSLDFVLPAGDGEQVIVMLSEDLLYFRVVTEGEFRHYELLELRPGSAVLMSKNLWQAFVPLSSETEMVTLHWTGRGQGQISGEIFDSKVMKAQLSNISSKHPAAQATEGRTITLTSGQAYDPDNNEFCDVIVFMVEGYLLQVLPSNVTLQAFEVLLIPAGQSCILWNIGGSAVKFFAMHLCSMESDMDTMMSFGASGKVF</sequence>
<dbReference type="Proteomes" id="UP000825935">
    <property type="component" value="Chromosome 26"/>
</dbReference>
<reference evidence="3" key="1">
    <citation type="submission" date="2021-08" db="EMBL/GenBank/DDBJ databases">
        <title>WGS assembly of Ceratopteris richardii.</title>
        <authorList>
            <person name="Marchant D.B."/>
            <person name="Chen G."/>
            <person name="Jenkins J."/>
            <person name="Shu S."/>
            <person name="Leebens-Mack J."/>
            <person name="Grimwood J."/>
            <person name="Schmutz J."/>
            <person name="Soltis P."/>
            <person name="Soltis D."/>
            <person name="Chen Z.-H."/>
        </authorList>
    </citation>
    <scope>NUCLEOTIDE SEQUENCE</scope>
    <source>
        <strain evidence="3">Whitten #5841</strain>
        <tissue evidence="3">Leaf</tissue>
    </source>
</reference>
<evidence type="ECO:0000256" key="2">
    <source>
        <dbReference type="SAM" id="Phobius"/>
    </source>
</evidence>
<proteinExistence type="predicted"/>
<evidence type="ECO:0000313" key="4">
    <source>
        <dbReference type="Proteomes" id="UP000825935"/>
    </source>
</evidence>
<dbReference type="OMA" id="NENNCDV"/>
<evidence type="ECO:0000313" key="3">
    <source>
        <dbReference type="EMBL" id="KAH7297080.1"/>
    </source>
</evidence>
<name>A0A8T2RM05_CERRI</name>
<evidence type="ECO:0000256" key="1">
    <source>
        <dbReference type="SAM" id="Coils"/>
    </source>
</evidence>
<organism evidence="3 4">
    <name type="scientific">Ceratopteris richardii</name>
    <name type="common">Triangle waterfern</name>
    <dbReference type="NCBI Taxonomy" id="49495"/>
    <lineage>
        <taxon>Eukaryota</taxon>
        <taxon>Viridiplantae</taxon>
        <taxon>Streptophyta</taxon>
        <taxon>Embryophyta</taxon>
        <taxon>Tracheophyta</taxon>
        <taxon>Polypodiopsida</taxon>
        <taxon>Polypodiidae</taxon>
        <taxon>Polypodiales</taxon>
        <taxon>Pteridineae</taxon>
        <taxon>Pteridaceae</taxon>
        <taxon>Parkerioideae</taxon>
        <taxon>Ceratopteris</taxon>
    </lineage>
</organism>